<name>A0ABW7B4C1_9ACTN</name>
<proteinExistence type="predicted"/>
<gene>
    <name evidence="2" type="ORF">ACGFZB_16395</name>
</gene>
<protein>
    <submittedName>
        <fullName evidence="2">Uncharacterized protein</fullName>
    </submittedName>
</protein>
<dbReference type="Proteomes" id="UP001604267">
    <property type="component" value="Unassembled WGS sequence"/>
</dbReference>
<organism evidence="2 3">
    <name type="scientific">Streptomyces cinerochromogenes</name>
    <dbReference type="NCBI Taxonomy" id="66422"/>
    <lineage>
        <taxon>Bacteria</taxon>
        <taxon>Bacillati</taxon>
        <taxon>Actinomycetota</taxon>
        <taxon>Actinomycetes</taxon>
        <taxon>Kitasatosporales</taxon>
        <taxon>Streptomycetaceae</taxon>
        <taxon>Streptomyces</taxon>
    </lineage>
</organism>
<evidence type="ECO:0000313" key="2">
    <source>
        <dbReference type="EMBL" id="MFG3012015.1"/>
    </source>
</evidence>
<evidence type="ECO:0000256" key="1">
    <source>
        <dbReference type="SAM" id="MobiDB-lite"/>
    </source>
</evidence>
<keyword evidence="3" id="KW-1185">Reference proteome</keyword>
<dbReference type="RefSeq" id="WP_388320804.1">
    <property type="nucleotide sequence ID" value="NZ_JBIBCC010000007.1"/>
</dbReference>
<sequence length="163" mass="17740">MEKQRPRCPRPPGEPRWVAMFHEPARDTWTVGAESPHPGPVRYAVGDMTRTVRARGGEVTVALWGPENGAWRLFDTAPATAPALAPVPESSTSGSPDSPEPARLAERMTDRRHQVLMAGLSKAGLYDLGPEDGEAVRVLADRLDEPTVRRVAHWLAAAGSRPH</sequence>
<comment type="caution">
    <text evidence="2">The sequence shown here is derived from an EMBL/GenBank/DDBJ whole genome shotgun (WGS) entry which is preliminary data.</text>
</comment>
<reference evidence="2 3" key="1">
    <citation type="submission" date="2024-10" db="EMBL/GenBank/DDBJ databases">
        <title>The Natural Products Discovery Center: Release of the First 8490 Sequenced Strains for Exploring Actinobacteria Biosynthetic Diversity.</title>
        <authorList>
            <person name="Kalkreuter E."/>
            <person name="Kautsar S.A."/>
            <person name="Yang D."/>
            <person name="Bader C.D."/>
            <person name="Teijaro C.N."/>
            <person name="Fluegel L."/>
            <person name="Davis C.M."/>
            <person name="Simpson J.R."/>
            <person name="Lauterbach L."/>
            <person name="Steele A.D."/>
            <person name="Gui C."/>
            <person name="Meng S."/>
            <person name="Li G."/>
            <person name="Viehrig K."/>
            <person name="Ye F."/>
            <person name="Su P."/>
            <person name="Kiefer A.F."/>
            <person name="Nichols A."/>
            <person name="Cepeda A.J."/>
            <person name="Yan W."/>
            <person name="Fan B."/>
            <person name="Jiang Y."/>
            <person name="Adhikari A."/>
            <person name="Zheng C.-J."/>
            <person name="Schuster L."/>
            <person name="Cowan T.M."/>
            <person name="Smanski M.J."/>
            <person name="Chevrette M.G."/>
            <person name="De Carvalho L.P.S."/>
            <person name="Shen B."/>
        </authorList>
    </citation>
    <scope>NUCLEOTIDE SEQUENCE [LARGE SCALE GENOMIC DNA]</scope>
    <source>
        <strain evidence="2 3">NPDC048320</strain>
    </source>
</reference>
<accession>A0ABW7B4C1</accession>
<dbReference type="EMBL" id="JBICYV010000007">
    <property type="protein sequence ID" value="MFG3012015.1"/>
    <property type="molecule type" value="Genomic_DNA"/>
</dbReference>
<feature type="region of interest" description="Disordered" evidence="1">
    <location>
        <begin position="82"/>
        <end position="103"/>
    </location>
</feature>
<evidence type="ECO:0000313" key="3">
    <source>
        <dbReference type="Proteomes" id="UP001604267"/>
    </source>
</evidence>